<accession>A0A6J2K4X1</accession>
<sequence length="857" mass="98994">MICLSEPVSEDSEEELDVLRLNHDLKKHPDNIPFMVPSTSAQSDEISETDDEAVTTKKSRLEKINSLNHHSVDERSNVLPNCVYDFTSQEKCNVNVPYKKRLRNNNTGKDIFYNEKSDDDGDFSATDESDYASDKDGTTTRKIKRLIGKGALKTTLIHRETSPSKDAPAPVLVPETPEASFDEVSVSTGLFVAESPETSDEEVEFSSLSASASKRKWDRRNCCIFCEQLVTNFTRHLFRNHSDEIDVQKLLSITDPDPKVQKIKRIAVTNDLRNRGNYLHNNNVVTDNEGCIIPNRRKNYKELPQSPSGYVVCKKCLGTFKRSTFYRHSKKCMTEDNMKKDMNRVITSHSFSIMPNFLNNISTEFKENILPKLRNDELALIVKNDPLIIAYGCRLHKKKKERRSRKSICSKMRDLASLLKVVREKHPEIAQLRDMIDPKYYEYFIEGVKILSGFDEKTGYVNVVSMPARIRPEILGCIEIMFTNTIMDPHKSTAYKDFIKNKLSEFKVLLESNWQWEISSNAEKTRKRKLMTKSQVMPLEKDIEKLTMKIHELEIKYYNDLKKDISIINYENLCEVTIAHIILLDRKRSGDVAEAELQYYLNRKTEEIPPQVLEMLDEDQKKAITDLDIFQIPGKRVRSVPVLLTKTMSKNIDLIISCRSSCNISPNNVYLFARPLTEEPFNGGRCLNRIKSMCNLKKPEMVTATGLRHHIATVSQVHAKQNDKFTEHLATFLGHDMHVHASNYRLPLQAIQKGLVGSKLLEFENLTNLKMTGQNKKINSNNEKQTRNEKDTEKINENDEEEKRRIEEKEKINQNDEEQQRREEEKGKINESDEEQRIENKKINENNEEQGRSEDVV</sequence>
<name>A0A6J2K4X1_BOMMA</name>
<evidence type="ECO:0000313" key="2">
    <source>
        <dbReference type="Proteomes" id="UP000504629"/>
    </source>
</evidence>
<keyword evidence="2" id="KW-1185">Reference proteome</keyword>
<protein>
    <submittedName>
        <fullName evidence="3">Uncharacterized protein LOC114248078</fullName>
    </submittedName>
</protein>
<dbReference type="Proteomes" id="UP000504629">
    <property type="component" value="Unplaced"/>
</dbReference>
<evidence type="ECO:0000256" key="1">
    <source>
        <dbReference type="SAM" id="MobiDB-lite"/>
    </source>
</evidence>
<organism evidence="2 3">
    <name type="scientific">Bombyx mandarina</name>
    <name type="common">Wild silk moth</name>
    <name type="synonym">Wild silkworm</name>
    <dbReference type="NCBI Taxonomy" id="7092"/>
    <lineage>
        <taxon>Eukaryota</taxon>
        <taxon>Metazoa</taxon>
        <taxon>Ecdysozoa</taxon>
        <taxon>Arthropoda</taxon>
        <taxon>Hexapoda</taxon>
        <taxon>Insecta</taxon>
        <taxon>Pterygota</taxon>
        <taxon>Neoptera</taxon>
        <taxon>Endopterygota</taxon>
        <taxon>Lepidoptera</taxon>
        <taxon>Glossata</taxon>
        <taxon>Ditrysia</taxon>
        <taxon>Bombycoidea</taxon>
        <taxon>Bombycidae</taxon>
        <taxon>Bombycinae</taxon>
        <taxon>Bombyx</taxon>
    </lineage>
</organism>
<feature type="compositionally biased region" description="Polar residues" evidence="1">
    <location>
        <begin position="774"/>
        <end position="783"/>
    </location>
</feature>
<feature type="region of interest" description="Disordered" evidence="1">
    <location>
        <begin position="774"/>
        <end position="857"/>
    </location>
</feature>
<feature type="compositionally biased region" description="Basic and acidic residues" evidence="1">
    <location>
        <begin position="784"/>
        <end position="857"/>
    </location>
</feature>
<dbReference type="PANTHER" id="PTHR33480">
    <property type="entry name" value="SET DOMAIN-CONTAINING PROTEIN-RELATED"/>
    <property type="match status" value="1"/>
</dbReference>
<proteinExistence type="predicted"/>
<feature type="compositionally biased region" description="Acidic residues" evidence="1">
    <location>
        <begin position="117"/>
        <end position="131"/>
    </location>
</feature>
<dbReference type="RefSeq" id="XP_028037005.1">
    <property type="nucleotide sequence ID" value="XM_028181204.1"/>
</dbReference>
<gene>
    <name evidence="3" type="primary">LOC114248078</name>
</gene>
<dbReference type="KEGG" id="bman:114248078"/>
<dbReference type="AlphaFoldDB" id="A0A6J2K4X1"/>
<dbReference type="GeneID" id="114248078"/>
<reference evidence="3" key="1">
    <citation type="submission" date="2025-08" db="UniProtKB">
        <authorList>
            <consortium name="RefSeq"/>
        </authorList>
    </citation>
    <scope>IDENTIFICATION</scope>
    <source>
        <tissue evidence="3">Silk gland</tissue>
    </source>
</reference>
<evidence type="ECO:0000313" key="3">
    <source>
        <dbReference type="RefSeq" id="XP_028037005.1"/>
    </source>
</evidence>
<dbReference type="OrthoDB" id="5376140at2759"/>
<dbReference type="PANTHER" id="PTHR33480:SF1">
    <property type="entry name" value="TYR RECOMBINASE DOMAIN-CONTAINING PROTEIN"/>
    <property type="match status" value="1"/>
</dbReference>
<feature type="region of interest" description="Disordered" evidence="1">
    <location>
        <begin position="108"/>
        <end position="138"/>
    </location>
</feature>